<dbReference type="InterPro" id="IPR002698">
    <property type="entry name" value="FTHF_cligase"/>
</dbReference>
<comment type="caution">
    <text evidence="5">The sequence shown here is derived from an EMBL/GenBank/DDBJ whole genome shotgun (WGS) entry which is preliminary data.</text>
</comment>
<dbReference type="Gene3D" id="3.40.50.10420">
    <property type="entry name" value="NagB/RpiA/CoA transferase-like"/>
    <property type="match status" value="1"/>
</dbReference>
<dbReference type="RefSeq" id="WP_275229331.1">
    <property type="nucleotide sequence ID" value="NZ_JARESE010000056.1"/>
</dbReference>
<dbReference type="EMBL" id="JARESE010000056">
    <property type="protein sequence ID" value="MDE8653220.1"/>
    <property type="molecule type" value="Genomic_DNA"/>
</dbReference>
<name>A0ABT5WTK8_9SPHN</name>
<protein>
    <recommendedName>
        <fullName evidence="4">5-formyltetrahydrofolate cyclo-ligase</fullName>
        <ecNumber evidence="4">6.3.3.2</ecNumber>
    </recommendedName>
</protein>
<evidence type="ECO:0000313" key="5">
    <source>
        <dbReference type="EMBL" id="MDE8653220.1"/>
    </source>
</evidence>
<keyword evidence="2 4" id="KW-0547">Nucleotide-binding</keyword>
<comment type="catalytic activity">
    <reaction evidence="4">
        <text>(6S)-5-formyl-5,6,7,8-tetrahydrofolate + ATP = (6R)-5,10-methenyltetrahydrofolate + ADP + phosphate</text>
        <dbReference type="Rhea" id="RHEA:10488"/>
        <dbReference type="ChEBI" id="CHEBI:30616"/>
        <dbReference type="ChEBI" id="CHEBI:43474"/>
        <dbReference type="ChEBI" id="CHEBI:57455"/>
        <dbReference type="ChEBI" id="CHEBI:57457"/>
        <dbReference type="ChEBI" id="CHEBI:456216"/>
        <dbReference type="EC" id="6.3.3.2"/>
    </reaction>
</comment>
<keyword evidence="6" id="KW-1185">Reference proteome</keyword>
<evidence type="ECO:0000256" key="1">
    <source>
        <dbReference type="ARBA" id="ARBA00010638"/>
    </source>
</evidence>
<accession>A0ABT5WTK8</accession>
<dbReference type="SUPFAM" id="SSF100950">
    <property type="entry name" value="NagB/RpiA/CoA transferase-like"/>
    <property type="match status" value="1"/>
</dbReference>
<keyword evidence="4" id="KW-0460">Magnesium</keyword>
<dbReference type="NCBIfam" id="TIGR02727">
    <property type="entry name" value="MTHFS_bact"/>
    <property type="match status" value="1"/>
</dbReference>
<gene>
    <name evidence="5" type="ORF">PYV00_16080</name>
</gene>
<reference evidence="5 6" key="1">
    <citation type="submission" date="2023-03" db="EMBL/GenBank/DDBJ databases">
        <title>NovoSphingobium album sp. nov. isolated from polycyclic aromatic hydrocarbons- and heavy-metal polluted soil.</title>
        <authorList>
            <person name="Liu Z."/>
            <person name="Wang K."/>
        </authorList>
    </citation>
    <scope>NUCLEOTIDE SEQUENCE [LARGE SCALE GENOMIC DNA]</scope>
    <source>
        <strain evidence="5 6">H3SJ31-1</strain>
    </source>
</reference>
<sequence length="200" mass="21859">MDPSPPLPAPEQKARLREALRRLRRDHVAALPGSMMALMFLRPPVPVAAMVPEGVTVGLYRPVGAEAPTLAYAKWLHENGRQLALPRFASRDAPMTFGRWTDPYDEDELEAGPFGAAQPRADADDVTPGVVFVPLLGFTARGDRLGQGGGHYDRWLAAHPETVAIGLGWDCQLVESLAVEPHDRPLHAVVTPTRLYTESE</sequence>
<dbReference type="PANTHER" id="PTHR23407:SF1">
    <property type="entry name" value="5-FORMYLTETRAHYDROFOLATE CYCLO-LIGASE"/>
    <property type="match status" value="1"/>
</dbReference>
<evidence type="ECO:0000256" key="4">
    <source>
        <dbReference type="RuleBase" id="RU361279"/>
    </source>
</evidence>
<dbReference type="InterPro" id="IPR037171">
    <property type="entry name" value="NagB/RpiA_transferase-like"/>
</dbReference>
<keyword evidence="3 4" id="KW-0067">ATP-binding</keyword>
<dbReference type="InterPro" id="IPR024185">
    <property type="entry name" value="FTHF_cligase-like_sf"/>
</dbReference>
<dbReference type="GO" id="GO:0030272">
    <property type="term" value="F:5-formyltetrahydrofolate cyclo-ligase activity"/>
    <property type="evidence" value="ECO:0007669"/>
    <property type="project" value="UniProtKB-EC"/>
</dbReference>
<dbReference type="Pfam" id="PF01812">
    <property type="entry name" value="5-FTHF_cyc-lig"/>
    <property type="match status" value="1"/>
</dbReference>
<evidence type="ECO:0000313" key="6">
    <source>
        <dbReference type="Proteomes" id="UP001216253"/>
    </source>
</evidence>
<dbReference type="EC" id="6.3.3.2" evidence="4"/>
<keyword evidence="5" id="KW-0436">Ligase</keyword>
<evidence type="ECO:0000256" key="2">
    <source>
        <dbReference type="ARBA" id="ARBA00022741"/>
    </source>
</evidence>
<dbReference type="Proteomes" id="UP001216253">
    <property type="component" value="Unassembled WGS sequence"/>
</dbReference>
<comment type="similarity">
    <text evidence="1 4">Belongs to the 5-formyltetrahydrofolate cyclo-ligase family.</text>
</comment>
<evidence type="ECO:0000256" key="3">
    <source>
        <dbReference type="ARBA" id="ARBA00022840"/>
    </source>
</evidence>
<dbReference type="PANTHER" id="PTHR23407">
    <property type="entry name" value="ATPASE INHIBITOR/5-FORMYLTETRAHYDROFOLATE CYCLO-LIGASE"/>
    <property type="match status" value="1"/>
</dbReference>
<organism evidence="5 6">
    <name type="scientific">Novosphingobium album</name>
    <name type="common">ex Liu et al. 2023</name>
    <dbReference type="NCBI Taxonomy" id="3031130"/>
    <lineage>
        <taxon>Bacteria</taxon>
        <taxon>Pseudomonadati</taxon>
        <taxon>Pseudomonadota</taxon>
        <taxon>Alphaproteobacteria</taxon>
        <taxon>Sphingomonadales</taxon>
        <taxon>Sphingomonadaceae</taxon>
        <taxon>Novosphingobium</taxon>
    </lineage>
</organism>
<proteinExistence type="inferred from homology"/>
<keyword evidence="4" id="KW-0479">Metal-binding</keyword>
<comment type="cofactor">
    <cofactor evidence="4">
        <name>Mg(2+)</name>
        <dbReference type="ChEBI" id="CHEBI:18420"/>
    </cofactor>
</comment>